<accession>A0A363UKJ2</accession>
<keyword evidence="6" id="KW-0813">Transport</keyword>
<dbReference type="GO" id="GO:0005886">
    <property type="term" value="C:plasma membrane"/>
    <property type="evidence" value="ECO:0007669"/>
    <property type="project" value="UniProtKB-SubCell"/>
</dbReference>
<comment type="similarity">
    <text evidence="6">Belongs to the exbB/tolQ family.</text>
</comment>
<evidence type="ECO:0000259" key="8">
    <source>
        <dbReference type="Pfam" id="PF01618"/>
    </source>
</evidence>
<dbReference type="PANTHER" id="PTHR30625:SF11">
    <property type="entry name" value="MOTA_TOLQ_EXBB PROTON CHANNEL DOMAIN-CONTAINING PROTEIN"/>
    <property type="match status" value="1"/>
</dbReference>
<keyword evidence="4 7" id="KW-1133">Transmembrane helix</keyword>
<gene>
    <name evidence="9" type="ORF">DEH80_08950</name>
</gene>
<keyword evidence="2" id="KW-1003">Cell membrane</keyword>
<keyword evidence="5 7" id="KW-0472">Membrane</keyword>
<keyword evidence="10" id="KW-1185">Reference proteome</keyword>
<dbReference type="InterPro" id="IPR002898">
    <property type="entry name" value="MotA_ExbB_proton_chnl"/>
</dbReference>
<name>A0A363UKJ2_9GAMM</name>
<dbReference type="GO" id="GO:0017038">
    <property type="term" value="P:protein import"/>
    <property type="evidence" value="ECO:0007669"/>
    <property type="project" value="TreeGrafter"/>
</dbReference>
<keyword evidence="6" id="KW-0653">Protein transport</keyword>
<feature type="domain" description="MotA/TolQ/ExbB proton channel" evidence="8">
    <location>
        <begin position="72"/>
        <end position="191"/>
    </location>
</feature>
<evidence type="ECO:0000313" key="9">
    <source>
        <dbReference type="EMBL" id="PWN55945.1"/>
    </source>
</evidence>
<dbReference type="EMBL" id="QEQK01000007">
    <property type="protein sequence ID" value="PWN55945.1"/>
    <property type="molecule type" value="Genomic_DNA"/>
</dbReference>
<evidence type="ECO:0000313" key="10">
    <source>
        <dbReference type="Proteomes" id="UP000251800"/>
    </source>
</evidence>
<evidence type="ECO:0000256" key="5">
    <source>
        <dbReference type="ARBA" id="ARBA00023136"/>
    </source>
</evidence>
<evidence type="ECO:0000256" key="1">
    <source>
        <dbReference type="ARBA" id="ARBA00004651"/>
    </source>
</evidence>
<dbReference type="RefSeq" id="WP_109720160.1">
    <property type="nucleotide sequence ID" value="NZ_QEQK01000007.1"/>
</dbReference>
<reference evidence="9 10" key="1">
    <citation type="submission" date="2018-05" db="EMBL/GenBank/DDBJ databases">
        <title>Abyssibacter profundi OUC007T gen. nov., sp. nov, a marine bacterium isolated from seawater of the Mariana Trench.</title>
        <authorList>
            <person name="Zhou S."/>
        </authorList>
    </citation>
    <scope>NUCLEOTIDE SEQUENCE [LARGE SCALE GENOMIC DNA]</scope>
    <source>
        <strain evidence="9 10">OUC007</strain>
    </source>
</reference>
<dbReference type="Proteomes" id="UP000251800">
    <property type="component" value="Unassembled WGS sequence"/>
</dbReference>
<organism evidence="9 10">
    <name type="scientific">Abyssibacter profundi</name>
    <dbReference type="NCBI Taxonomy" id="2182787"/>
    <lineage>
        <taxon>Bacteria</taxon>
        <taxon>Pseudomonadati</taxon>
        <taxon>Pseudomonadota</taxon>
        <taxon>Gammaproteobacteria</taxon>
        <taxon>Chromatiales</taxon>
        <taxon>Oceanococcaceae</taxon>
        <taxon>Abyssibacter</taxon>
    </lineage>
</organism>
<evidence type="ECO:0000256" key="6">
    <source>
        <dbReference type="RuleBase" id="RU004057"/>
    </source>
</evidence>
<evidence type="ECO:0000256" key="3">
    <source>
        <dbReference type="ARBA" id="ARBA00022692"/>
    </source>
</evidence>
<sequence length="203" mass="22348">MQRLSFLIEAGGPVILVLILLSVLSLTIALVKIWQFVRLRVGDQQFVTPAINLWMRGRHDEAIAMVDGHPSPIARVIECAMSSHGRSQDARAAEVARVASEELEGLRAFLRPLEVVAYLSPLLGLLGTVIGMIRAFRELEQAGARIDPSLLSGGIWEALLTTAAGLIVAIPAVILLQWFDRRIERISHRMRDAATRLLYAPEA</sequence>
<dbReference type="Pfam" id="PF01618">
    <property type="entry name" value="MotA_ExbB"/>
    <property type="match status" value="1"/>
</dbReference>
<dbReference type="AlphaFoldDB" id="A0A363UKJ2"/>
<evidence type="ECO:0000256" key="4">
    <source>
        <dbReference type="ARBA" id="ARBA00022989"/>
    </source>
</evidence>
<evidence type="ECO:0000256" key="7">
    <source>
        <dbReference type="SAM" id="Phobius"/>
    </source>
</evidence>
<dbReference type="InterPro" id="IPR050790">
    <property type="entry name" value="ExbB/TolQ_transport"/>
</dbReference>
<feature type="transmembrane region" description="Helical" evidence="7">
    <location>
        <begin position="155"/>
        <end position="179"/>
    </location>
</feature>
<evidence type="ECO:0000256" key="2">
    <source>
        <dbReference type="ARBA" id="ARBA00022475"/>
    </source>
</evidence>
<feature type="transmembrane region" description="Helical" evidence="7">
    <location>
        <begin position="115"/>
        <end position="135"/>
    </location>
</feature>
<comment type="subcellular location">
    <subcellularLocation>
        <location evidence="1">Cell membrane</location>
        <topology evidence="1">Multi-pass membrane protein</topology>
    </subcellularLocation>
    <subcellularLocation>
        <location evidence="6">Membrane</location>
        <topology evidence="6">Multi-pass membrane protein</topology>
    </subcellularLocation>
</comment>
<comment type="caution">
    <text evidence="9">The sequence shown here is derived from an EMBL/GenBank/DDBJ whole genome shotgun (WGS) entry which is preliminary data.</text>
</comment>
<feature type="transmembrane region" description="Helical" evidence="7">
    <location>
        <begin position="6"/>
        <end position="31"/>
    </location>
</feature>
<dbReference type="OrthoDB" id="4045at2"/>
<keyword evidence="3 7" id="KW-0812">Transmembrane</keyword>
<proteinExistence type="inferred from homology"/>
<protein>
    <recommendedName>
        <fullName evidence="8">MotA/TolQ/ExbB proton channel domain-containing protein</fullName>
    </recommendedName>
</protein>
<dbReference type="PANTHER" id="PTHR30625">
    <property type="entry name" value="PROTEIN TOLQ"/>
    <property type="match status" value="1"/>
</dbReference>